<dbReference type="Pfam" id="PF00300">
    <property type="entry name" value="His_Phos_1"/>
    <property type="match status" value="1"/>
</dbReference>
<dbReference type="Gene3D" id="3.40.50.1240">
    <property type="entry name" value="Phosphoglycerate mutase-like"/>
    <property type="match status" value="1"/>
</dbReference>
<gene>
    <name evidence="1" type="ORF">SV7mr_36720</name>
</gene>
<protein>
    <submittedName>
        <fullName evidence="1">Phosphohistidine phosphatase</fullName>
    </submittedName>
</protein>
<dbReference type="InterPro" id="IPR029033">
    <property type="entry name" value="His_PPase_superfam"/>
</dbReference>
<dbReference type="AlphaFoldDB" id="A0A517SYM2"/>
<sequence length="235" mass="25804">MRLHPRRLAEASPEQAAPNLTIQVFPLDQASCSRFPATYNAANRFQAPPLVKKPHTMQSRLILMRHAKSDHSDGTLSDHQRPLNARGRGDCPPMANWLAENELQPDLVLSSNALRTQQTIERMADHWPDETRIIYLDELYLSSPETMLQCLQAHAGDALKVMILCHNPGVSILASQLAGQRIGMPTAAIAVFEVAGPQPDVQRVEPSAVAPQNPLIGFGPMSQCQLSALITPKTL</sequence>
<dbReference type="Proteomes" id="UP000315003">
    <property type="component" value="Chromosome"/>
</dbReference>
<dbReference type="PANTHER" id="PTHR47623">
    <property type="entry name" value="OS09G0287300 PROTEIN"/>
    <property type="match status" value="1"/>
</dbReference>
<keyword evidence="2" id="KW-1185">Reference proteome</keyword>
<evidence type="ECO:0000313" key="1">
    <source>
        <dbReference type="EMBL" id="QDT61141.1"/>
    </source>
</evidence>
<dbReference type="EMBL" id="CP036272">
    <property type="protein sequence ID" value="QDT61141.1"/>
    <property type="molecule type" value="Genomic_DNA"/>
</dbReference>
<dbReference type="InterPro" id="IPR013078">
    <property type="entry name" value="His_Pase_superF_clade-1"/>
</dbReference>
<dbReference type="OrthoDB" id="9781415at2"/>
<organism evidence="1 2">
    <name type="scientific">Stieleria bergensis</name>
    <dbReference type="NCBI Taxonomy" id="2528025"/>
    <lineage>
        <taxon>Bacteria</taxon>
        <taxon>Pseudomonadati</taxon>
        <taxon>Planctomycetota</taxon>
        <taxon>Planctomycetia</taxon>
        <taxon>Pirellulales</taxon>
        <taxon>Pirellulaceae</taxon>
        <taxon>Stieleria</taxon>
    </lineage>
</organism>
<dbReference type="RefSeq" id="WP_145274881.1">
    <property type="nucleotide sequence ID" value="NZ_CP036272.1"/>
</dbReference>
<dbReference type="PANTHER" id="PTHR47623:SF1">
    <property type="entry name" value="OS09G0287300 PROTEIN"/>
    <property type="match status" value="1"/>
</dbReference>
<dbReference type="SUPFAM" id="SSF53254">
    <property type="entry name" value="Phosphoglycerate mutase-like"/>
    <property type="match status" value="1"/>
</dbReference>
<name>A0A517SYM2_9BACT</name>
<accession>A0A517SYM2</accession>
<reference evidence="1 2" key="1">
    <citation type="submission" date="2019-02" db="EMBL/GenBank/DDBJ databases">
        <title>Deep-cultivation of Planctomycetes and their phenomic and genomic characterization uncovers novel biology.</title>
        <authorList>
            <person name="Wiegand S."/>
            <person name="Jogler M."/>
            <person name="Boedeker C."/>
            <person name="Pinto D."/>
            <person name="Vollmers J."/>
            <person name="Rivas-Marin E."/>
            <person name="Kohn T."/>
            <person name="Peeters S.H."/>
            <person name="Heuer A."/>
            <person name="Rast P."/>
            <person name="Oberbeckmann S."/>
            <person name="Bunk B."/>
            <person name="Jeske O."/>
            <person name="Meyerdierks A."/>
            <person name="Storesund J.E."/>
            <person name="Kallscheuer N."/>
            <person name="Luecker S."/>
            <person name="Lage O.M."/>
            <person name="Pohl T."/>
            <person name="Merkel B.J."/>
            <person name="Hornburger P."/>
            <person name="Mueller R.-W."/>
            <person name="Bruemmer F."/>
            <person name="Labrenz M."/>
            <person name="Spormann A.M."/>
            <person name="Op den Camp H."/>
            <person name="Overmann J."/>
            <person name="Amann R."/>
            <person name="Jetten M.S.M."/>
            <person name="Mascher T."/>
            <person name="Medema M.H."/>
            <person name="Devos D.P."/>
            <person name="Kaster A.-K."/>
            <person name="Ovreas L."/>
            <person name="Rohde M."/>
            <person name="Galperin M.Y."/>
            <person name="Jogler C."/>
        </authorList>
    </citation>
    <scope>NUCLEOTIDE SEQUENCE [LARGE SCALE GENOMIC DNA]</scope>
    <source>
        <strain evidence="1 2">SV_7m_r</strain>
    </source>
</reference>
<proteinExistence type="predicted"/>
<dbReference type="CDD" id="cd07067">
    <property type="entry name" value="HP_PGM_like"/>
    <property type="match status" value="1"/>
</dbReference>
<evidence type="ECO:0000313" key="2">
    <source>
        <dbReference type="Proteomes" id="UP000315003"/>
    </source>
</evidence>